<organism evidence="5 6">
    <name type="scientific">Bosea lathyri</name>
    <dbReference type="NCBI Taxonomy" id="1036778"/>
    <lineage>
        <taxon>Bacteria</taxon>
        <taxon>Pseudomonadati</taxon>
        <taxon>Pseudomonadota</taxon>
        <taxon>Alphaproteobacteria</taxon>
        <taxon>Hyphomicrobiales</taxon>
        <taxon>Boseaceae</taxon>
        <taxon>Bosea</taxon>
    </lineage>
</organism>
<feature type="domain" description="EF-hand" evidence="4">
    <location>
        <begin position="45"/>
        <end position="80"/>
    </location>
</feature>
<dbReference type="Pfam" id="PF13202">
    <property type="entry name" value="EF-hand_5"/>
    <property type="match status" value="2"/>
</dbReference>
<feature type="compositionally biased region" description="Basic and acidic residues" evidence="3">
    <location>
        <begin position="35"/>
        <end position="46"/>
    </location>
</feature>
<proteinExistence type="predicted"/>
<feature type="region of interest" description="Disordered" evidence="3">
    <location>
        <begin position="1"/>
        <end position="46"/>
    </location>
</feature>
<keyword evidence="2" id="KW-0677">Repeat</keyword>
<evidence type="ECO:0000256" key="3">
    <source>
        <dbReference type="SAM" id="MobiDB-lite"/>
    </source>
</evidence>
<dbReference type="Gene3D" id="1.10.238.10">
    <property type="entry name" value="EF-hand"/>
    <property type="match status" value="2"/>
</dbReference>
<evidence type="ECO:0000313" key="5">
    <source>
        <dbReference type="EMBL" id="SEG78024.1"/>
    </source>
</evidence>
<dbReference type="SUPFAM" id="SSF47473">
    <property type="entry name" value="EF-hand"/>
    <property type="match status" value="1"/>
</dbReference>
<dbReference type="InterPro" id="IPR002048">
    <property type="entry name" value="EF_hand_dom"/>
</dbReference>
<dbReference type="CDD" id="cd00051">
    <property type="entry name" value="EFh"/>
    <property type="match status" value="1"/>
</dbReference>
<dbReference type="EMBL" id="FNUY01000013">
    <property type="protein sequence ID" value="SEG78024.1"/>
    <property type="molecule type" value="Genomic_DNA"/>
</dbReference>
<dbReference type="AlphaFoldDB" id="A0A1H6CZ36"/>
<dbReference type="RefSeq" id="WP_103875108.1">
    <property type="nucleotide sequence ID" value="NZ_FNUY01000013.1"/>
</dbReference>
<dbReference type="OrthoDB" id="7366896at2"/>
<dbReference type="InterPro" id="IPR028846">
    <property type="entry name" value="Recoverin"/>
</dbReference>
<evidence type="ECO:0000256" key="2">
    <source>
        <dbReference type="ARBA" id="ARBA00022737"/>
    </source>
</evidence>
<accession>A0A1H6CZ36</accession>
<dbReference type="PROSITE" id="PS00018">
    <property type="entry name" value="EF_HAND_1"/>
    <property type="match status" value="2"/>
</dbReference>
<keyword evidence="6" id="KW-1185">Reference proteome</keyword>
<dbReference type="GO" id="GO:0005509">
    <property type="term" value="F:calcium ion binding"/>
    <property type="evidence" value="ECO:0007669"/>
    <property type="project" value="InterPro"/>
</dbReference>
<dbReference type="InterPro" id="IPR011992">
    <property type="entry name" value="EF-hand-dom_pair"/>
</dbReference>
<dbReference type="PROSITE" id="PS50222">
    <property type="entry name" value="EF_HAND_2"/>
    <property type="match status" value="2"/>
</dbReference>
<protein>
    <submittedName>
        <fullName evidence="5">Ca2+-binding protein, EF-hand superfamily</fullName>
    </submittedName>
</protein>
<keyword evidence="1" id="KW-0479">Metal-binding</keyword>
<feature type="domain" description="EF-hand" evidence="4">
    <location>
        <begin position="106"/>
        <end position="141"/>
    </location>
</feature>
<reference evidence="5 6" key="1">
    <citation type="submission" date="2016-10" db="EMBL/GenBank/DDBJ databases">
        <authorList>
            <person name="de Groot N.N."/>
        </authorList>
    </citation>
    <scope>NUCLEOTIDE SEQUENCE [LARGE SCALE GENOMIC DNA]</scope>
    <source>
        <strain evidence="5 6">DSM 26656</strain>
    </source>
</reference>
<evidence type="ECO:0000259" key="4">
    <source>
        <dbReference type="PROSITE" id="PS50222"/>
    </source>
</evidence>
<dbReference type="InterPro" id="IPR018247">
    <property type="entry name" value="EF_Hand_1_Ca_BS"/>
</dbReference>
<evidence type="ECO:0000256" key="1">
    <source>
        <dbReference type="ARBA" id="ARBA00022723"/>
    </source>
</evidence>
<sequence>MSSIGGVGGHRPPPPGKPPSFEKLDSDSNGALSLDEFKSGAPKEADSAKLEARFKSIDSDGDGSVTKAELDAAKTKADKTKADKAEQQLQAFLFSLQPGSTAKAGDSKDDKKDIFAQLDANADGSIAKDEFLKALSAGQKTSSDLLSKLFDAIDSDSNGSITEDETKSFQAALERRGPPPALPATASLGASQAYGSTSQLGATNSAGTAYSQAA</sequence>
<name>A0A1H6CZ36_9HYPH</name>
<dbReference type="Pfam" id="PF13499">
    <property type="entry name" value="EF-hand_7"/>
    <property type="match status" value="1"/>
</dbReference>
<gene>
    <name evidence="5" type="ORF">SAMN04488115_11384</name>
</gene>
<dbReference type="Proteomes" id="UP000236743">
    <property type="component" value="Unassembled WGS sequence"/>
</dbReference>
<dbReference type="PANTHER" id="PTHR23055">
    <property type="entry name" value="CALCIUM BINDING PROTEINS"/>
    <property type="match status" value="1"/>
</dbReference>
<dbReference type="SMART" id="SM00054">
    <property type="entry name" value="EFh"/>
    <property type="match status" value="4"/>
</dbReference>
<evidence type="ECO:0000313" key="6">
    <source>
        <dbReference type="Proteomes" id="UP000236743"/>
    </source>
</evidence>